<dbReference type="AlphaFoldDB" id="A0A1N7MDS1"/>
<keyword evidence="3" id="KW-1185">Reference proteome</keyword>
<feature type="transmembrane region" description="Helical" evidence="1">
    <location>
        <begin position="15"/>
        <end position="32"/>
    </location>
</feature>
<keyword evidence="1" id="KW-0472">Membrane</keyword>
<dbReference type="Pfam" id="PF05545">
    <property type="entry name" value="FixQ"/>
    <property type="match status" value="1"/>
</dbReference>
<name>A0A1N7MDS1_9PROT</name>
<accession>A0A1N7MDS1</accession>
<dbReference type="RefSeq" id="WP_076400520.1">
    <property type="nucleotide sequence ID" value="NZ_FTOA01000004.1"/>
</dbReference>
<keyword evidence="1" id="KW-1133">Transmembrane helix</keyword>
<dbReference type="Proteomes" id="UP000185678">
    <property type="component" value="Unassembled WGS sequence"/>
</dbReference>
<keyword evidence="1" id="KW-0812">Transmembrane</keyword>
<dbReference type="STRING" id="80876.SAMN05421779_10457"/>
<organism evidence="2 3">
    <name type="scientific">Insolitispirillum peregrinum</name>
    <dbReference type="NCBI Taxonomy" id="80876"/>
    <lineage>
        <taxon>Bacteria</taxon>
        <taxon>Pseudomonadati</taxon>
        <taxon>Pseudomonadota</taxon>
        <taxon>Alphaproteobacteria</taxon>
        <taxon>Rhodospirillales</taxon>
        <taxon>Novispirillaceae</taxon>
        <taxon>Insolitispirillum</taxon>
    </lineage>
</organism>
<dbReference type="InterPro" id="IPR008621">
    <property type="entry name" value="Cbb3-typ_cyt_oxidase_comp"/>
</dbReference>
<proteinExistence type="predicted"/>
<gene>
    <name evidence="2" type="ORF">SAMN05421779_10457</name>
</gene>
<dbReference type="OrthoDB" id="7173870at2"/>
<sequence>MEMIRELSDFLRQFWGLWLMICFLGIIVWAYWPKNRGRFDNDAMIPLRDDDKHEERTDGGNP</sequence>
<evidence type="ECO:0000313" key="3">
    <source>
        <dbReference type="Proteomes" id="UP000185678"/>
    </source>
</evidence>
<reference evidence="2 3" key="1">
    <citation type="submission" date="2017-01" db="EMBL/GenBank/DDBJ databases">
        <authorList>
            <person name="Mah S.A."/>
            <person name="Swanson W.J."/>
            <person name="Moy G.W."/>
            <person name="Vacquier V.D."/>
        </authorList>
    </citation>
    <scope>NUCLEOTIDE SEQUENCE [LARGE SCALE GENOMIC DNA]</scope>
    <source>
        <strain evidence="2 3">DSM 11589</strain>
    </source>
</reference>
<dbReference type="EMBL" id="FTOA01000004">
    <property type="protein sequence ID" value="SIS84214.1"/>
    <property type="molecule type" value="Genomic_DNA"/>
</dbReference>
<evidence type="ECO:0000313" key="2">
    <source>
        <dbReference type="EMBL" id="SIS84214.1"/>
    </source>
</evidence>
<evidence type="ECO:0000256" key="1">
    <source>
        <dbReference type="SAM" id="Phobius"/>
    </source>
</evidence>
<dbReference type="CDD" id="cd01324">
    <property type="entry name" value="cbb3_Oxidase_CcoQ"/>
    <property type="match status" value="1"/>
</dbReference>
<protein>
    <submittedName>
        <fullName evidence="2">Cytochrome c oxidase cbb3-type subunit 4</fullName>
    </submittedName>
</protein>